<name>A0AAV5BNU2_ELECO</name>
<sequence length="606" mass="66710">MEANSGKLDVVPESEVSEVAGSDATPNPRPQHGTRPPSHPGVPPLPRRSAVVLPPLDPSTFHHPGFRSAVQPVSMSMPASPGSFGVPTPPSLTTDSADLRRQAMANSAARGGPHRLAAQDKGSNSVRFAPPEREEMMFRSQPIPRPPPARVRSRAHRVAAMMNWPDHRYDSFKTWSGKLERQITHLAGGPEFPDNDIDHEDDFTASHRTTATSVPEVDRFYAALEGPELDQLKPSEDLVLPSDTLWPFLLRFPISAFGICMGISSQAILWKKIATSVPTTFLHVTTKVNVVLWCISVVLTCAVSATYACKMVFFFEAVRREYYHPIRVNFFFGPWITLLYLTVGMPHSIASTAALPHWLWYALMTPFFLLGLKIYGQWMSGGQRRLSKVANPSNHLTVLGAFVGAQLGATMGLREGPIFFFAIGLAHYLVLFVTLYQQLPTNETMPKELHPVFFLFVAGPSVSCMAWAKITGQFGDASRLAYFVSMFLYASLAVRVNFFRGFRFSLAWWAYTSPMTGAAVATIRYSTEVDNGFTKAMCVALSAVATFTVVALFATTMVHAFVLRNLFPNDICIAITERKGKPIMELKETGDNDVEAIGCGVTAAQS</sequence>
<gene>
    <name evidence="12" type="primary">ga03559</name>
    <name evidence="12" type="ORF">PR202_ga03559</name>
</gene>
<evidence type="ECO:0000256" key="4">
    <source>
        <dbReference type="ARBA" id="ARBA00022448"/>
    </source>
</evidence>
<dbReference type="PANTHER" id="PTHR31269:SF35">
    <property type="entry name" value="S-TYPE ANION CHANNEL SLAH3"/>
    <property type="match status" value="1"/>
</dbReference>
<accession>A0AAV5BNU2</accession>
<dbReference type="InterPro" id="IPR004695">
    <property type="entry name" value="SLAC1/Mae1/Ssu1/TehA"/>
</dbReference>
<feature type="transmembrane region" description="Helical" evidence="11">
    <location>
        <begin position="358"/>
        <end position="375"/>
    </location>
</feature>
<feature type="transmembrane region" description="Helical" evidence="11">
    <location>
        <begin position="419"/>
        <end position="437"/>
    </location>
</feature>
<protein>
    <recommendedName>
        <fullName evidence="14">S-type anion channel SLAH3</fullName>
    </recommendedName>
</protein>
<dbReference type="InterPro" id="IPR038665">
    <property type="entry name" value="Voltage-dep_anion_channel_sf"/>
</dbReference>
<keyword evidence="8" id="KW-0406">Ion transport</keyword>
<dbReference type="AlphaFoldDB" id="A0AAV5BNU2"/>
<dbReference type="GO" id="GO:0008308">
    <property type="term" value="F:voltage-gated monoatomic anion channel activity"/>
    <property type="evidence" value="ECO:0007669"/>
    <property type="project" value="InterPro"/>
</dbReference>
<keyword evidence="5" id="KW-1003">Cell membrane</keyword>
<dbReference type="PANTHER" id="PTHR31269">
    <property type="entry name" value="S-TYPE ANION CHANNEL SLAH3"/>
    <property type="match status" value="1"/>
</dbReference>
<feature type="transmembrane region" description="Helical" evidence="11">
    <location>
        <begin position="506"/>
        <end position="527"/>
    </location>
</feature>
<evidence type="ECO:0008006" key="14">
    <source>
        <dbReference type="Google" id="ProtNLM"/>
    </source>
</evidence>
<evidence type="ECO:0000256" key="10">
    <source>
        <dbReference type="SAM" id="MobiDB-lite"/>
    </source>
</evidence>
<reference evidence="12" key="1">
    <citation type="journal article" date="2018" name="DNA Res.">
        <title>Multiple hybrid de novo genome assembly of finger millet, an orphan allotetraploid crop.</title>
        <authorList>
            <person name="Hatakeyama M."/>
            <person name="Aluri S."/>
            <person name="Balachadran M.T."/>
            <person name="Sivarajan S.R."/>
            <person name="Patrignani A."/>
            <person name="Gruter S."/>
            <person name="Poveda L."/>
            <person name="Shimizu-Inatsugi R."/>
            <person name="Baeten J."/>
            <person name="Francoijs K.J."/>
            <person name="Nataraja K.N."/>
            <person name="Reddy Y.A.N."/>
            <person name="Phadnis S."/>
            <person name="Ravikumar R.L."/>
            <person name="Schlapbach R."/>
            <person name="Sreeman S.M."/>
            <person name="Shimizu K.K."/>
        </authorList>
    </citation>
    <scope>NUCLEOTIDE SEQUENCE</scope>
</reference>
<feature type="transmembrane region" description="Helical" evidence="11">
    <location>
        <begin position="480"/>
        <end position="499"/>
    </location>
</feature>
<dbReference type="GO" id="GO:0006873">
    <property type="term" value="P:intracellular monoatomic ion homeostasis"/>
    <property type="evidence" value="ECO:0007669"/>
    <property type="project" value="InterPro"/>
</dbReference>
<evidence type="ECO:0000256" key="11">
    <source>
        <dbReference type="SAM" id="Phobius"/>
    </source>
</evidence>
<keyword evidence="7 11" id="KW-1133">Transmembrane helix</keyword>
<feature type="transmembrane region" description="Helical" evidence="11">
    <location>
        <begin position="248"/>
        <end position="270"/>
    </location>
</feature>
<feature type="compositionally biased region" description="Pro residues" evidence="10">
    <location>
        <begin position="37"/>
        <end position="46"/>
    </location>
</feature>
<dbReference type="Gene3D" id="1.50.10.150">
    <property type="entry name" value="Voltage-dependent anion channel"/>
    <property type="match status" value="1"/>
</dbReference>
<comment type="caution">
    <text evidence="12">The sequence shown here is derived from an EMBL/GenBank/DDBJ whole genome shotgun (WGS) entry which is preliminary data.</text>
</comment>
<comment type="similarity">
    <text evidence="3">Belongs to the SLAC1 S-type anion channel family.</text>
</comment>
<reference evidence="12" key="2">
    <citation type="submission" date="2021-12" db="EMBL/GenBank/DDBJ databases">
        <title>Resequencing data analysis of finger millet.</title>
        <authorList>
            <person name="Hatakeyama M."/>
            <person name="Aluri S."/>
            <person name="Balachadran M.T."/>
            <person name="Sivarajan S.R."/>
            <person name="Poveda L."/>
            <person name="Shimizu-Inatsugi R."/>
            <person name="Schlapbach R."/>
            <person name="Sreeman S.M."/>
            <person name="Shimizu K.K."/>
        </authorList>
    </citation>
    <scope>NUCLEOTIDE SEQUENCE</scope>
</reference>
<dbReference type="GO" id="GO:0012505">
    <property type="term" value="C:endomembrane system"/>
    <property type="evidence" value="ECO:0007669"/>
    <property type="project" value="UniProtKB-SubCell"/>
</dbReference>
<feature type="region of interest" description="Disordered" evidence="10">
    <location>
        <begin position="105"/>
        <end position="126"/>
    </location>
</feature>
<feature type="transmembrane region" description="Helical" evidence="11">
    <location>
        <begin position="539"/>
        <end position="563"/>
    </location>
</feature>
<feature type="transmembrane region" description="Helical" evidence="11">
    <location>
        <begin position="326"/>
        <end position="346"/>
    </location>
</feature>
<evidence type="ECO:0000256" key="6">
    <source>
        <dbReference type="ARBA" id="ARBA00022692"/>
    </source>
</evidence>
<evidence type="ECO:0000313" key="12">
    <source>
        <dbReference type="EMBL" id="GJM87592.1"/>
    </source>
</evidence>
<evidence type="ECO:0000256" key="3">
    <source>
        <dbReference type="ARBA" id="ARBA00007808"/>
    </source>
</evidence>
<feature type="region of interest" description="Disordered" evidence="10">
    <location>
        <begin position="1"/>
        <end position="67"/>
    </location>
</feature>
<evidence type="ECO:0000256" key="2">
    <source>
        <dbReference type="ARBA" id="ARBA00004236"/>
    </source>
</evidence>
<dbReference type="GO" id="GO:0005886">
    <property type="term" value="C:plasma membrane"/>
    <property type="evidence" value="ECO:0007669"/>
    <property type="project" value="UniProtKB-SubCell"/>
</dbReference>
<organism evidence="12 13">
    <name type="scientific">Eleusine coracana subsp. coracana</name>
    <dbReference type="NCBI Taxonomy" id="191504"/>
    <lineage>
        <taxon>Eukaryota</taxon>
        <taxon>Viridiplantae</taxon>
        <taxon>Streptophyta</taxon>
        <taxon>Embryophyta</taxon>
        <taxon>Tracheophyta</taxon>
        <taxon>Spermatophyta</taxon>
        <taxon>Magnoliopsida</taxon>
        <taxon>Liliopsida</taxon>
        <taxon>Poales</taxon>
        <taxon>Poaceae</taxon>
        <taxon>PACMAD clade</taxon>
        <taxon>Chloridoideae</taxon>
        <taxon>Cynodonteae</taxon>
        <taxon>Eleusininae</taxon>
        <taxon>Eleusine</taxon>
    </lineage>
</organism>
<feature type="transmembrane region" description="Helical" evidence="11">
    <location>
        <begin position="396"/>
        <end position="413"/>
    </location>
</feature>
<keyword evidence="9 11" id="KW-0472">Membrane</keyword>
<comment type="subcellular location">
    <subcellularLocation>
        <location evidence="2">Cell membrane</location>
    </subcellularLocation>
    <subcellularLocation>
        <location evidence="1">Endomembrane system</location>
        <topology evidence="1">Multi-pass membrane protein</topology>
    </subcellularLocation>
</comment>
<evidence type="ECO:0000313" key="13">
    <source>
        <dbReference type="Proteomes" id="UP001054889"/>
    </source>
</evidence>
<keyword evidence="13" id="KW-1185">Reference proteome</keyword>
<proteinExistence type="inferred from homology"/>
<dbReference type="CDD" id="cd09323">
    <property type="entry name" value="TDT_SLAC1_like"/>
    <property type="match status" value="1"/>
</dbReference>
<evidence type="ECO:0000256" key="7">
    <source>
        <dbReference type="ARBA" id="ARBA00022989"/>
    </source>
</evidence>
<dbReference type="Proteomes" id="UP001054889">
    <property type="component" value="Unassembled WGS sequence"/>
</dbReference>
<evidence type="ECO:0000256" key="9">
    <source>
        <dbReference type="ARBA" id="ARBA00023136"/>
    </source>
</evidence>
<keyword evidence="4" id="KW-0813">Transport</keyword>
<feature type="transmembrane region" description="Helical" evidence="11">
    <location>
        <begin position="449"/>
        <end position="468"/>
    </location>
</feature>
<feature type="transmembrane region" description="Helical" evidence="11">
    <location>
        <begin position="290"/>
        <end position="314"/>
    </location>
</feature>
<evidence type="ECO:0000256" key="1">
    <source>
        <dbReference type="ARBA" id="ARBA00004127"/>
    </source>
</evidence>
<dbReference type="InterPro" id="IPR030183">
    <property type="entry name" value="SLAC/SLAH"/>
</dbReference>
<evidence type="ECO:0000256" key="5">
    <source>
        <dbReference type="ARBA" id="ARBA00022475"/>
    </source>
</evidence>
<keyword evidence="6 11" id="KW-0812">Transmembrane</keyword>
<dbReference type="EMBL" id="BQKI01000002">
    <property type="protein sequence ID" value="GJM87592.1"/>
    <property type="molecule type" value="Genomic_DNA"/>
</dbReference>
<evidence type="ECO:0000256" key="8">
    <source>
        <dbReference type="ARBA" id="ARBA00023065"/>
    </source>
</evidence>
<dbReference type="Pfam" id="PF03595">
    <property type="entry name" value="SLAC1"/>
    <property type="match status" value="1"/>
</dbReference>